<protein>
    <submittedName>
        <fullName evidence="1">tRNA-dihydrouridine(20a/20b) synthase [NAD(P)+]-like (Trinotate prediction)</fullName>
    </submittedName>
</protein>
<evidence type="ECO:0000313" key="1">
    <source>
        <dbReference type="EMBL" id="NDJ93022.1"/>
    </source>
</evidence>
<name>A0A6G3MG57_HENSL</name>
<reference evidence="1" key="1">
    <citation type="submission" date="2018-11" db="EMBL/GenBank/DDBJ databases">
        <title>Henneguya salminicola genome and transcriptome.</title>
        <authorList>
            <person name="Yahalomi D."/>
            <person name="Atkinson S.D."/>
            <person name="Neuhof M."/>
            <person name="Chang E.S."/>
            <person name="Philippe H."/>
            <person name="Cartwright P."/>
            <person name="Bartholomew J.L."/>
            <person name="Huchon D."/>
        </authorList>
    </citation>
    <scope>NUCLEOTIDE SEQUENCE</scope>
    <source>
        <strain evidence="1">Hz1</strain>
        <tissue evidence="1">Whole</tissue>
    </source>
</reference>
<dbReference type="AlphaFoldDB" id="A0A6G3MG57"/>
<sequence>MCARSLLKNPTFYTGCPSTPIKCIEEYIILAKKYQTKLSYMKNHIIFMTSDCMSKQEKNCISVLKNSKDIINFIANKYNIKKMVLDHLIQEPEEILDISSILTTKLKI</sequence>
<proteinExistence type="predicted"/>
<dbReference type="EMBL" id="GHBP01002185">
    <property type="protein sequence ID" value="NDJ93022.1"/>
    <property type="molecule type" value="Transcribed_RNA"/>
</dbReference>
<accession>A0A6G3MG57</accession>
<organism evidence="1">
    <name type="scientific">Henneguya salminicola</name>
    <name type="common">Myxosporean</name>
    <dbReference type="NCBI Taxonomy" id="69463"/>
    <lineage>
        <taxon>Eukaryota</taxon>
        <taxon>Metazoa</taxon>
        <taxon>Cnidaria</taxon>
        <taxon>Myxozoa</taxon>
        <taxon>Myxosporea</taxon>
        <taxon>Bivalvulida</taxon>
        <taxon>Platysporina</taxon>
        <taxon>Myxobolidae</taxon>
        <taxon>Henneguya</taxon>
    </lineage>
</organism>